<evidence type="ECO:0000256" key="5">
    <source>
        <dbReference type="ARBA" id="ARBA00023015"/>
    </source>
</evidence>
<dbReference type="SUPFAM" id="SSF54814">
    <property type="entry name" value="Prokaryotic type KH domain (KH-domain type II)"/>
    <property type="match status" value="2"/>
</dbReference>
<dbReference type="CDD" id="cd02134">
    <property type="entry name" value="KH-II_NusA_rpt1"/>
    <property type="match status" value="1"/>
</dbReference>
<dbReference type="AlphaFoldDB" id="A0AAP4F629"/>
<protein>
    <recommendedName>
        <fullName evidence="7">Transcription termination/antitermination protein NusA</fullName>
    </recommendedName>
</protein>
<evidence type="ECO:0000256" key="7">
    <source>
        <dbReference type="HAMAP-Rule" id="MF_00945"/>
    </source>
</evidence>
<dbReference type="PANTHER" id="PTHR22648:SF0">
    <property type="entry name" value="TRANSCRIPTION TERMINATION_ANTITERMINATION PROTEIN NUSA"/>
    <property type="match status" value="1"/>
</dbReference>
<dbReference type="GO" id="GO:0031564">
    <property type="term" value="P:transcription antitermination"/>
    <property type="evidence" value="ECO:0007669"/>
    <property type="project" value="UniProtKB-UniRule"/>
</dbReference>
<dbReference type="InterPro" id="IPR025249">
    <property type="entry name" value="TF_NusA_KH_1st"/>
</dbReference>
<evidence type="ECO:0000256" key="1">
    <source>
        <dbReference type="ARBA" id="ARBA00022472"/>
    </source>
</evidence>
<comment type="similarity">
    <text evidence="7">Belongs to the NusA family.</text>
</comment>
<accession>A0AAP4F629</accession>
<feature type="region of interest" description="Disordered" evidence="8">
    <location>
        <begin position="365"/>
        <end position="392"/>
    </location>
</feature>
<keyword evidence="1 7" id="KW-0806">Transcription termination</keyword>
<evidence type="ECO:0000313" key="11">
    <source>
        <dbReference type="Proteomes" id="UP001224412"/>
    </source>
</evidence>
<dbReference type="HAMAP" id="MF_00945_B">
    <property type="entry name" value="NusA_B"/>
    <property type="match status" value="1"/>
</dbReference>
<dbReference type="SMART" id="SM00316">
    <property type="entry name" value="S1"/>
    <property type="match status" value="1"/>
</dbReference>
<dbReference type="EMBL" id="JASNVH010000005">
    <property type="protein sequence ID" value="MDK4306718.1"/>
    <property type="molecule type" value="Genomic_DNA"/>
</dbReference>
<comment type="caution">
    <text evidence="10">The sequence shown here is derived from an EMBL/GenBank/DDBJ whole genome shotgun (WGS) entry which is preliminary data.</text>
</comment>
<dbReference type="InterPro" id="IPR036555">
    <property type="entry name" value="NusA_N_sf"/>
</dbReference>
<dbReference type="GO" id="GO:0006353">
    <property type="term" value="P:DNA-templated transcription termination"/>
    <property type="evidence" value="ECO:0007669"/>
    <property type="project" value="UniProtKB-UniRule"/>
</dbReference>
<proteinExistence type="inferred from homology"/>
<dbReference type="Proteomes" id="UP001224412">
    <property type="component" value="Unassembled WGS sequence"/>
</dbReference>
<keyword evidence="4 7" id="KW-0694">RNA-binding</keyword>
<evidence type="ECO:0000256" key="8">
    <source>
        <dbReference type="SAM" id="MobiDB-lite"/>
    </source>
</evidence>
<keyword evidence="2 7" id="KW-0963">Cytoplasm</keyword>
<evidence type="ECO:0000256" key="4">
    <source>
        <dbReference type="ARBA" id="ARBA00022884"/>
    </source>
</evidence>
<reference evidence="10" key="1">
    <citation type="submission" date="2023-05" db="EMBL/GenBank/DDBJ databases">
        <title>Metabolic capabilities are highly conserved among human nasal-associated Corynebacterium species in pangenomic analyses.</title>
        <authorList>
            <person name="Tran T.H."/>
            <person name="Roberts A.Q."/>
            <person name="Escapa I.F."/>
            <person name="Gao W."/>
            <person name="Conlan S."/>
            <person name="Kong H."/>
            <person name="Segre J.A."/>
            <person name="Kelly M.S."/>
            <person name="Lemon K.P."/>
        </authorList>
    </citation>
    <scope>NUCLEOTIDE SEQUENCE</scope>
    <source>
        <strain evidence="10">KPL2773</strain>
    </source>
</reference>
<name>A0AAP4F629_9CORY</name>
<dbReference type="SMART" id="SM00322">
    <property type="entry name" value="KH"/>
    <property type="match status" value="2"/>
</dbReference>
<dbReference type="SUPFAM" id="SSF69705">
    <property type="entry name" value="Transcription factor NusA, N-terminal domain"/>
    <property type="match status" value="1"/>
</dbReference>
<keyword evidence="3 7" id="KW-0889">Transcription antitermination</keyword>
<evidence type="ECO:0000256" key="2">
    <source>
        <dbReference type="ARBA" id="ARBA00022490"/>
    </source>
</evidence>
<dbReference type="Pfam" id="PF13184">
    <property type="entry name" value="KH_NusA_1st"/>
    <property type="match status" value="1"/>
</dbReference>
<gene>
    <name evidence="7 10" type="primary">nusA</name>
    <name evidence="10" type="ORF">QPX42_04020</name>
</gene>
<dbReference type="CDD" id="cd04455">
    <property type="entry name" value="S1_NusA"/>
    <property type="match status" value="1"/>
</dbReference>
<dbReference type="InterPro" id="IPR009019">
    <property type="entry name" value="KH_sf_prok-type"/>
</dbReference>
<evidence type="ECO:0000313" key="10">
    <source>
        <dbReference type="EMBL" id="MDK4306718.1"/>
    </source>
</evidence>
<dbReference type="GO" id="GO:0005829">
    <property type="term" value="C:cytosol"/>
    <property type="evidence" value="ECO:0007669"/>
    <property type="project" value="TreeGrafter"/>
</dbReference>
<dbReference type="RefSeq" id="WP_021352660.1">
    <property type="nucleotide sequence ID" value="NZ_JAKRDN010000002.1"/>
</dbReference>
<evidence type="ECO:0000256" key="3">
    <source>
        <dbReference type="ARBA" id="ARBA00022814"/>
    </source>
</evidence>
<dbReference type="GO" id="GO:0003700">
    <property type="term" value="F:DNA-binding transcription factor activity"/>
    <property type="evidence" value="ECO:0007669"/>
    <property type="project" value="InterPro"/>
</dbReference>
<comment type="subcellular location">
    <subcellularLocation>
        <location evidence="7">Cytoplasm</location>
    </subcellularLocation>
</comment>
<dbReference type="InterPro" id="IPR013735">
    <property type="entry name" value="TF_NusA_N"/>
</dbReference>
<keyword evidence="5 7" id="KW-0805">Transcription regulation</keyword>
<sequence length="415" mass="44539">MNIDLNALRSIETEKGIPFEELLETIARALLGAYREYRGMEEDLSGAGKANRARAAAAGVDGPTDRARIDIDTNTGMATVIVQEIDAAGEVESEYDDTPINFSRIGAPAVRNAIVRKLREAEAGRTFETYSETEGRVVSGVVQADARANERGIVVVELGTEIDAQDGILLPAEQVPGEKLKHGDRVKAYVVGVNRQNTNVQVNLSRTHPDLVRGLFELEVPEVADGSVEILSIAREAGHRTKIAVRGNAKGLNPKGACIGPRGQRVNNVMRELGGEKIDIIGYSEDPAVYVGNALAPSKVVKSEVLDEHEQQARVVVPDYQLSLAIGKEGQNARLAARLTGWKIDIHSDKEQLEPLEQVRARVQQAAADAQEAEELVGGLPEEKVGSTPAAVVSSDGVEYRGAEFPSALAEGTDS</sequence>
<organism evidence="10 11">
    <name type="scientific">Corynebacterium pseudodiphtheriticum</name>
    <dbReference type="NCBI Taxonomy" id="37637"/>
    <lineage>
        <taxon>Bacteria</taxon>
        <taxon>Bacillati</taxon>
        <taxon>Actinomycetota</taxon>
        <taxon>Actinomycetes</taxon>
        <taxon>Mycobacteriales</taxon>
        <taxon>Corynebacteriaceae</taxon>
        <taxon>Corynebacterium</taxon>
    </lineage>
</organism>
<dbReference type="InterPro" id="IPR030842">
    <property type="entry name" value="TF_NusA_bacterial"/>
</dbReference>
<dbReference type="Gene3D" id="3.30.1480.10">
    <property type="entry name" value="NusA, N-terminal domain"/>
    <property type="match status" value="1"/>
</dbReference>
<dbReference type="NCBIfam" id="TIGR01953">
    <property type="entry name" value="NusA"/>
    <property type="match status" value="1"/>
</dbReference>
<dbReference type="Gene3D" id="3.30.300.20">
    <property type="match status" value="2"/>
</dbReference>
<dbReference type="InterPro" id="IPR003029">
    <property type="entry name" value="S1_domain"/>
</dbReference>
<dbReference type="InterPro" id="IPR004087">
    <property type="entry name" value="KH_dom"/>
</dbReference>
<evidence type="ECO:0000259" key="9">
    <source>
        <dbReference type="PROSITE" id="PS50126"/>
    </source>
</evidence>
<dbReference type="Pfam" id="PF08529">
    <property type="entry name" value="NusA_N"/>
    <property type="match status" value="1"/>
</dbReference>
<dbReference type="InterPro" id="IPR010213">
    <property type="entry name" value="TF_NusA"/>
</dbReference>
<dbReference type="Gene3D" id="2.40.50.140">
    <property type="entry name" value="Nucleic acid-binding proteins"/>
    <property type="match status" value="1"/>
</dbReference>
<dbReference type="SUPFAM" id="SSF50249">
    <property type="entry name" value="Nucleic acid-binding proteins"/>
    <property type="match status" value="1"/>
</dbReference>
<dbReference type="FunFam" id="3.30.300.20:FF:000002">
    <property type="entry name" value="Transcription termination/antitermination protein NusA"/>
    <property type="match status" value="1"/>
</dbReference>
<dbReference type="PROSITE" id="PS50084">
    <property type="entry name" value="KH_TYPE_1"/>
    <property type="match status" value="1"/>
</dbReference>
<dbReference type="GO" id="GO:0003723">
    <property type="term" value="F:RNA binding"/>
    <property type="evidence" value="ECO:0007669"/>
    <property type="project" value="UniProtKB-UniRule"/>
</dbReference>
<dbReference type="PANTHER" id="PTHR22648">
    <property type="entry name" value="TRANSCRIPTION TERMINATION FACTOR NUSA"/>
    <property type="match status" value="1"/>
</dbReference>
<keyword evidence="6 7" id="KW-0804">Transcription</keyword>
<dbReference type="PROSITE" id="PS50126">
    <property type="entry name" value="S1"/>
    <property type="match status" value="1"/>
</dbReference>
<feature type="domain" description="S1 motif" evidence="9">
    <location>
        <begin position="135"/>
        <end position="207"/>
    </location>
</feature>
<comment type="function">
    <text evidence="7">Participates in both transcription termination and antitermination.</text>
</comment>
<dbReference type="CDD" id="cd22529">
    <property type="entry name" value="KH-II_NusA_rpt2"/>
    <property type="match status" value="1"/>
</dbReference>
<dbReference type="InterPro" id="IPR058582">
    <property type="entry name" value="KH_NusA_2nd"/>
</dbReference>
<dbReference type="FunFam" id="3.30.300.20:FF:000005">
    <property type="entry name" value="Transcription termination/antitermination protein NusA"/>
    <property type="match status" value="1"/>
</dbReference>
<dbReference type="InterPro" id="IPR015946">
    <property type="entry name" value="KH_dom-like_a/b"/>
</dbReference>
<comment type="subunit">
    <text evidence="7">Monomer. Binds directly to the core enzyme of the DNA-dependent RNA polymerase and to nascent RNA.</text>
</comment>
<dbReference type="Pfam" id="PF26594">
    <property type="entry name" value="KH_NusA_2nd"/>
    <property type="match status" value="1"/>
</dbReference>
<dbReference type="InterPro" id="IPR012340">
    <property type="entry name" value="NA-bd_OB-fold"/>
</dbReference>
<evidence type="ECO:0000256" key="6">
    <source>
        <dbReference type="ARBA" id="ARBA00023163"/>
    </source>
</evidence>